<dbReference type="EMBL" id="JBIAZM010000019">
    <property type="protein sequence ID" value="MFF5204129.1"/>
    <property type="molecule type" value="Genomic_DNA"/>
</dbReference>
<evidence type="ECO:0000313" key="2">
    <source>
        <dbReference type="Proteomes" id="UP001602287"/>
    </source>
</evidence>
<dbReference type="Proteomes" id="UP001602287">
    <property type="component" value="Unassembled WGS sequence"/>
</dbReference>
<sequence>MAIPDLLPIAHEPDYRASTIGHYDKGQFFGSVTATLTDGAGAEAARHPTATATRPCSGLRVSASAKLV</sequence>
<name>A0ABW6W2L2_9ACTN</name>
<proteinExistence type="predicted"/>
<evidence type="ECO:0000313" key="1">
    <source>
        <dbReference type="EMBL" id="MFF5204129.1"/>
    </source>
</evidence>
<accession>A0ABW6W2L2</accession>
<protein>
    <submittedName>
        <fullName evidence="1">Uncharacterized protein</fullName>
    </submittedName>
</protein>
<organism evidence="1 2">
    <name type="scientific">Micromonospora parva</name>
    <dbReference type="NCBI Taxonomy" id="1464048"/>
    <lineage>
        <taxon>Bacteria</taxon>
        <taxon>Bacillati</taxon>
        <taxon>Actinomycetota</taxon>
        <taxon>Actinomycetes</taxon>
        <taxon>Micromonosporales</taxon>
        <taxon>Micromonosporaceae</taxon>
        <taxon>Micromonospora</taxon>
    </lineage>
</organism>
<keyword evidence="2" id="KW-1185">Reference proteome</keyword>
<dbReference type="RefSeq" id="WP_387223041.1">
    <property type="nucleotide sequence ID" value="NZ_JBIAZM010000019.1"/>
</dbReference>
<gene>
    <name evidence="1" type="ORF">ACFY3B_31470</name>
</gene>
<reference evidence="1 2" key="1">
    <citation type="submission" date="2024-10" db="EMBL/GenBank/DDBJ databases">
        <title>The Natural Products Discovery Center: Release of the First 8490 Sequenced Strains for Exploring Actinobacteria Biosynthetic Diversity.</title>
        <authorList>
            <person name="Kalkreuter E."/>
            <person name="Kautsar S.A."/>
            <person name="Yang D."/>
            <person name="Bader C.D."/>
            <person name="Teijaro C.N."/>
            <person name="Fluegel L."/>
            <person name="Davis C.M."/>
            <person name="Simpson J.R."/>
            <person name="Lauterbach L."/>
            <person name="Steele A.D."/>
            <person name="Gui C."/>
            <person name="Meng S."/>
            <person name="Li G."/>
            <person name="Viehrig K."/>
            <person name="Ye F."/>
            <person name="Su P."/>
            <person name="Kiefer A.F."/>
            <person name="Nichols A."/>
            <person name="Cepeda A.J."/>
            <person name="Yan W."/>
            <person name="Fan B."/>
            <person name="Jiang Y."/>
            <person name="Adhikari A."/>
            <person name="Zheng C.-J."/>
            <person name="Schuster L."/>
            <person name="Cowan T.M."/>
            <person name="Smanski M.J."/>
            <person name="Chevrette M.G."/>
            <person name="De Carvalho L.P.S."/>
            <person name="Shen B."/>
        </authorList>
    </citation>
    <scope>NUCLEOTIDE SEQUENCE [LARGE SCALE GENOMIC DNA]</scope>
    <source>
        <strain evidence="1 2">NPDC000140</strain>
    </source>
</reference>
<comment type="caution">
    <text evidence="1">The sequence shown here is derived from an EMBL/GenBank/DDBJ whole genome shotgun (WGS) entry which is preliminary data.</text>
</comment>